<dbReference type="Proteomes" id="UP000321574">
    <property type="component" value="Unassembled WGS sequence"/>
</dbReference>
<feature type="transmembrane region" description="Helical" evidence="1">
    <location>
        <begin position="54"/>
        <end position="77"/>
    </location>
</feature>
<keyword evidence="3" id="KW-1185">Reference proteome</keyword>
<reference evidence="2 3" key="1">
    <citation type="submission" date="2019-06" db="EMBL/GenBank/DDBJ databases">
        <title>Cerasibacillus sp. nov., isolated from maize field.</title>
        <authorList>
            <person name="Lin S.-Y."/>
            <person name="Tsai C.-F."/>
            <person name="Young C.-C."/>
        </authorList>
    </citation>
    <scope>NUCLEOTIDE SEQUENCE [LARGE SCALE GENOMIC DNA]</scope>
    <source>
        <strain evidence="2 3">CC-CFT480</strain>
    </source>
</reference>
<comment type="caution">
    <text evidence="2">The sequence shown here is derived from an EMBL/GenBank/DDBJ whole genome shotgun (WGS) entry which is preliminary data.</text>
</comment>
<dbReference type="OrthoDB" id="9793746at2"/>
<proteinExistence type="predicted"/>
<dbReference type="Pfam" id="PF04018">
    <property type="entry name" value="VCA0040-like"/>
    <property type="match status" value="1"/>
</dbReference>
<dbReference type="RefSeq" id="WP_147668740.1">
    <property type="nucleotide sequence ID" value="NZ_VDUW01000010.1"/>
</dbReference>
<evidence type="ECO:0000313" key="2">
    <source>
        <dbReference type="EMBL" id="TXL61701.1"/>
    </source>
</evidence>
<gene>
    <name evidence="2" type="ORF">FHP05_12525</name>
</gene>
<dbReference type="PANTHER" id="PTHR37308">
    <property type="entry name" value="INTEGRAL MEMBRANE PROTEIN"/>
    <property type="match status" value="1"/>
</dbReference>
<dbReference type="EMBL" id="VDUW01000010">
    <property type="protein sequence ID" value="TXL61701.1"/>
    <property type="molecule type" value="Genomic_DNA"/>
</dbReference>
<evidence type="ECO:0000256" key="1">
    <source>
        <dbReference type="SAM" id="Phobius"/>
    </source>
</evidence>
<name>A0A5C8NLL5_9BACI</name>
<accession>A0A5C8NLL5</accession>
<feature type="transmembrane region" description="Helical" evidence="1">
    <location>
        <begin position="6"/>
        <end position="33"/>
    </location>
</feature>
<dbReference type="InterPro" id="IPR007163">
    <property type="entry name" value="VCA0040-like"/>
</dbReference>
<keyword evidence="1" id="KW-0472">Membrane</keyword>
<dbReference type="AlphaFoldDB" id="A0A5C8NLL5"/>
<sequence>MEWKNIYRGFLMGASDLIPGVSGGTIALILGIYDRFIEAINGFFSKEWKKHLAFLIPLGAGAAIAIISLSRVITWLIKYHPGPLQFLFLGLIAGVLPYLFHKGDVRNSFKTNHFLLLFVGAVLIGSIVFLGTNETVIESRSLTVYLFLFFSGILASAAMILPGISGSMIMVVIGAYNTIIYALKEFQFDIIIVTGLGIVIGIVVMSKVIHYFLENYYTATFACIIGFVIGSLVIVFPGWPGETSQIIVSVATFAIGLFAAYVLGKVEYKA</sequence>
<organism evidence="2 3">
    <name type="scientific">Cerasibacillus terrae</name>
    <dbReference type="NCBI Taxonomy" id="2498845"/>
    <lineage>
        <taxon>Bacteria</taxon>
        <taxon>Bacillati</taxon>
        <taxon>Bacillota</taxon>
        <taxon>Bacilli</taxon>
        <taxon>Bacillales</taxon>
        <taxon>Bacillaceae</taxon>
        <taxon>Cerasibacillus</taxon>
    </lineage>
</organism>
<feature type="transmembrane region" description="Helical" evidence="1">
    <location>
        <begin position="83"/>
        <end position="100"/>
    </location>
</feature>
<dbReference type="PANTHER" id="PTHR37308:SF1">
    <property type="entry name" value="POLYPRENYL-PHOSPHATE TRANSPORTER"/>
    <property type="match status" value="1"/>
</dbReference>
<protein>
    <submittedName>
        <fullName evidence="2">DUF368 domain-containing protein</fullName>
    </submittedName>
</protein>
<feature type="transmembrane region" description="Helical" evidence="1">
    <location>
        <begin position="142"/>
        <end position="161"/>
    </location>
</feature>
<feature type="transmembrane region" description="Helical" evidence="1">
    <location>
        <begin position="245"/>
        <end position="264"/>
    </location>
</feature>
<feature type="transmembrane region" description="Helical" evidence="1">
    <location>
        <begin position="216"/>
        <end position="239"/>
    </location>
</feature>
<feature type="transmembrane region" description="Helical" evidence="1">
    <location>
        <begin position="190"/>
        <end position="209"/>
    </location>
</feature>
<keyword evidence="1" id="KW-1133">Transmembrane helix</keyword>
<keyword evidence="1" id="KW-0812">Transmembrane</keyword>
<feature type="transmembrane region" description="Helical" evidence="1">
    <location>
        <begin position="112"/>
        <end position="130"/>
    </location>
</feature>
<evidence type="ECO:0000313" key="3">
    <source>
        <dbReference type="Proteomes" id="UP000321574"/>
    </source>
</evidence>